<dbReference type="EMBL" id="LR796624">
    <property type="protein sequence ID" value="CAB4155019.1"/>
    <property type="molecule type" value="Genomic_DNA"/>
</dbReference>
<reference evidence="1" key="1">
    <citation type="submission" date="2020-04" db="EMBL/GenBank/DDBJ databases">
        <authorList>
            <person name="Chiriac C."/>
            <person name="Salcher M."/>
            <person name="Ghai R."/>
            <person name="Kavagutti S V."/>
        </authorList>
    </citation>
    <scope>NUCLEOTIDE SEQUENCE</scope>
</reference>
<accession>A0A6J5N7I2</accession>
<name>A0A6J5N7I2_9CAUD</name>
<sequence length="217" mass="23707">MAAVSVNRGLPRPEAPAASLPKDQWDDLVIVRKLWAQSQLPFDCRMLKLVAADAPAMAAELGYGTEEAFLKEGLQLDPDLVNRVVSWLEQEQPTNAVPLSLADAASRARTAAAHRRPTAEEQGIKVVQDHFKPANKLSSRGWDRILPRLARDAPETLEKVKTGEIKSARAAAIEAGIITPFPSLQLKDPAPTAQKLLAKKGQAWCLQLLEELSELVL</sequence>
<evidence type="ECO:0000313" key="1">
    <source>
        <dbReference type="EMBL" id="CAB4155019.1"/>
    </source>
</evidence>
<gene>
    <name evidence="1" type="ORF">UFOVP649_59</name>
</gene>
<organism evidence="1">
    <name type="scientific">uncultured Caudovirales phage</name>
    <dbReference type="NCBI Taxonomy" id="2100421"/>
    <lineage>
        <taxon>Viruses</taxon>
        <taxon>Duplodnaviria</taxon>
        <taxon>Heunggongvirae</taxon>
        <taxon>Uroviricota</taxon>
        <taxon>Caudoviricetes</taxon>
        <taxon>Peduoviridae</taxon>
        <taxon>Maltschvirus</taxon>
        <taxon>Maltschvirus maltsch</taxon>
    </lineage>
</organism>
<proteinExistence type="predicted"/>
<protein>
    <submittedName>
        <fullName evidence="1">Uncharacterized protein</fullName>
    </submittedName>
</protein>